<gene>
    <name evidence="2" type="ORF">VitviT2T_028971</name>
</gene>
<protein>
    <recommendedName>
        <fullName evidence="1">C2 domain-containing protein</fullName>
    </recommendedName>
</protein>
<accession>A0ABY9DYI4</accession>
<dbReference type="InterPro" id="IPR043502">
    <property type="entry name" value="DNA/RNA_pol_sf"/>
</dbReference>
<dbReference type="PANTHER" id="PTHR11439:SF455">
    <property type="entry name" value="RLK (RECEPTOR-LIKE PROTEIN KINASE) 8, PUTATIVE-RELATED"/>
    <property type="match status" value="1"/>
</dbReference>
<reference evidence="2 3" key="1">
    <citation type="journal article" date="2023" name="Hortic Res">
        <title>The complete reference genome for grapevine (Vitis vinifera L.) genetics and breeding.</title>
        <authorList>
            <person name="Shi X."/>
            <person name="Cao S."/>
            <person name="Wang X."/>
            <person name="Huang S."/>
            <person name="Wang Y."/>
            <person name="Liu Z."/>
            <person name="Liu W."/>
            <person name="Leng X."/>
            <person name="Peng Y."/>
            <person name="Wang N."/>
            <person name="Wang Y."/>
            <person name="Ma Z."/>
            <person name="Xu X."/>
            <person name="Zhang F."/>
            <person name="Xue H."/>
            <person name="Zhong H."/>
            <person name="Wang Y."/>
            <person name="Zhang K."/>
            <person name="Velt A."/>
            <person name="Avia K."/>
            <person name="Holtgrawe D."/>
            <person name="Grimplet J."/>
            <person name="Matus J.T."/>
            <person name="Ware D."/>
            <person name="Wu X."/>
            <person name="Wang H."/>
            <person name="Liu C."/>
            <person name="Fang Y."/>
            <person name="Rustenholz C."/>
            <person name="Cheng Z."/>
            <person name="Xiao H."/>
            <person name="Zhou Y."/>
        </authorList>
    </citation>
    <scope>NUCLEOTIDE SEQUENCE [LARGE SCALE GENOMIC DNA]</scope>
    <source>
        <strain evidence="3">cv. Pinot noir / PN40024</strain>
        <tissue evidence="2">Leaf</tissue>
    </source>
</reference>
<dbReference type="EMBL" id="CP126665">
    <property type="protein sequence ID" value="WKA11476.1"/>
    <property type="molecule type" value="Genomic_DNA"/>
</dbReference>
<dbReference type="InterPro" id="IPR035892">
    <property type="entry name" value="C2_domain_sf"/>
</dbReference>
<dbReference type="Proteomes" id="UP001227230">
    <property type="component" value="Chromosome 18"/>
</dbReference>
<dbReference type="CDD" id="cd09272">
    <property type="entry name" value="RNase_HI_RT_Ty1"/>
    <property type="match status" value="1"/>
</dbReference>
<dbReference type="Gene3D" id="2.60.40.150">
    <property type="entry name" value="C2 domain"/>
    <property type="match status" value="1"/>
</dbReference>
<evidence type="ECO:0000313" key="2">
    <source>
        <dbReference type="EMBL" id="WKA11476.1"/>
    </source>
</evidence>
<dbReference type="SUPFAM" id="SSF49562">
    <property type="entry name" value="C2 domain (Calcium/lipid-binding domain, CaLB)"/>
    <property type="match status" value="1"/>
</dbReference>
<dbReference type="SUPFAM" id="SSF56672">
    <property type="entry name" value="DNA/RNA polymerases"/>
    <property type="match status" value="1"/>
</dbReference>
<evidence type="ECO:0000313" key="3">
    <source>
        <dbReference type="Proteomes" id="UP001227230"/>
    </source>
</evidence>
<name>A0ABY9DYI4_VITVI</name>
<proteinExistence type="predicted"/>
<dbReference type="InterPro" id="IPR000008">
    <property type="entry name" value="C2_dom"/>
</dbReference>
<organism evidence="2 3">
    <name type="scientific">Vitis vinifera</name>
    <name type="common">Grape</name>
    <dbReference type="NCBI Taxonomy" id="29760"/>
    <lineage>
        <taxon>Eukaryota</taxon>
        <taxon>Viridiplantae</taxon>
        <taxon>Streptophyta</taxon>
        <taxon>Embryophyta</taxon>
        <taxon>Tracheophyta</taxon>
        <taxon>Spermatophyta</taxon>
        <taxon>Magnoliopsida</taxon>
        <taxon>eudicotyledons</taxon>
        <taxon>Gunneridae</taxon>
        <taxon>Pentapetalae</taxon>
        <taxon>rosids</taxon>
        <taxon>Vitales</taxon>
        <taxon>Vitaceae</taxon>
        <taxon>Viteae</taxon>
        <taxon>Vitis</taxon>
    </lineage>
</organism>
<dbReference type="CDD" id="cd04051">
    <property type="entry name" value="C2_SRC2_like"/>
    <property type="match status" value="1"/>
</dbReference>
<dbReference type="InterPro" id="IPR044750">
    <property type="entry name" value="C2_SRC2/BAP"/>
</dbReference>
<dbReference type="SMART" id="SM00239">
    <property type="entry name" value="C2"/>
    <property type="match status" value="1"/>
</dbReference>
<sequence length="384" mass="43005">MTSLMSDLVQFTGGFLKRSLVGCSVVRAKMQQSTSLDIHGYTDADWASCLDDRRSIGGYGIFLGPNLVSWSSNKQKVVSRNSVESEYRALAFATSEIIWIQYVLQDLCLSSSSPPLLWCDNKSAAHLAANPVFHARTKHIEMDLHFIRDHVLRKQLIIQYLPSSEQNASSLFCAQQYFFGFRSTQTKSMECRKFEITLVSARNLEVRETHKMKVYAKISIAGDPNMEKRTPVDKKGRANPAWNFTTICIIGKQAVEHDGVLLVITLYCSRTFGDQCIGEVCVSFKELFNRERTLWGRLRTPFSSPKGVGVGKTVNYPVKNGGSNSGGVLKFSYRFGEVVIVDQTSGRKSTLASVAQWVVLIITVVTGVDLPIDIPFSWKMFHEV</sequence>
<dbReference type="PROSITE" id="PS50004">
    <property type="entry name" value="C2"/>
    <property type="match status" value="1"/>
</dbReference>
<dbReference type="PANTHER" id="PTHR11439">
    <property type="entry name" value="GAG-POL-RELATED RETROTRANSPOSON"/>
    <property type="match status" value="1"/>
</dbReference>
<feature type="domain" description="C2" evidence="1">
    <location>
        <begin position="175"/>
        <end position="296"/>
    </location>
</feature>
<dbReference type="Pfam" id="PF00168">
    <property type="entry name" value="C2"/>
    <property type="match status" value="1"/>
</dbReference>
<keyword evidence="3" id="KW-1185">Reference proteome</keyword>
<evidence type="ECO:0000259" key="1">
    <source>
        <dbReference type="PROSITE" id="PS50004"/>
    </source>
</evidence>